<sequence length="114" mass="13248">MNAATFSALAEPNRMNIIELLRDFGALTVGEISNKLDLRMPQSSKHLHVLAKVGLVSVKADANRRIYSIRQESFVEMDKWLESFIRDKEEQFDRFENLLMKKQAIEKSDHDEPR</sequence>
<dbReference type="EMBL" id="FRCZ01000001">
    <property type="protein sequence ID" value="SHM78701.1"/>
    <property type="molecule type" value="Genomic_DNA"/>
</dbReference>
<keyword evidence="6" id="KW-1185">Reference proteome</keyword>
<dbReference type="SMART" id="SM00418">
    <property type="entry name" value="HTH_ARSR"/>
    <property type="match status" value="1"/>
</dbReference>
<dbReference type="Pfam" id="PF12840">
    <property type="entry name" value="HTH_20"/>
    <property type="match status" value="1"/>
</dbReference>
<dbReference type="NCBIfam" id="NF033788">
    <property type="entry name" value="HTH_metalloreg"/>
    <property type="match status" value="1"/>
</dbReference>
<evidence type="ECO:0000313" key="5">
    <source>
        <dbReference type="EMBL" id="SHM78701.1"/>
    </source>
</evidence>
<dbReference type="GO" id="GO:0003700">
    <property type="term" value="F:DNA-binding transcription factor activity"/>
    <property type="evidence" value="ECO:0007669"/>
    <property type="project" value="InterPro"/>
</dbReference>
<evidence type="ECO:0000313" key="6">
    <source>
        <dbReference type="Proteomes" id="UP000184184"/>
    </source>
</evidence>
<dbReference type="PRINTS" id="PR00778">
    <property type="entry name" value="HTHARSR"/>
</dbReference>
<evidence type="ECO:0000259" key="4">
    <source>
        <dbReference type="PROSITE" id="PS50987"/>
    </source>
</evidence>
<dbReference type="CDD" id="cd00090">
    <property type="entry name" value="HTH_ARSR"/>
    <property type="match status" value="1"/>
</dbReference>
<accession>A0A1M7LKN4</accession>
<dbReference type="STRING" id="1027249.SAMN05216179_1108"/>
<dbReference type="OrthoDB" id="9799175at2"/>
<keyword evidence="3" id="KW-0804">Transcription</keyword>
<reference evidence="5 6" key="1">
    <citation type="submission" date="2016-11" db="EMBL/GenBank/DDBJ databases">
        <authorList>
            <person name="Jaros S."/>
            <person name="Januszkiewicz K."/>
            <person name="Wedrychowicz H."/>
        </authorList>
    </citation>
    <scope>NUCLEOTIDE SEQUENCE [LARGE SCALE GENOMIC DNA]</scope>
    <source>
        <strain evidence="5 6">CGMCC 1.10681</strain>
    </source>
</reference>
<keyword evidence="1" id="KW-0805">Transcription regulation</keyword>
<evidence type="ECO:0000256" key="2">
    <source>
        <dbReference type="ARBA" id="ARBA00023125"/>
    </source>
</evidence>
<dbReference type="InterPro" id="IPR001845">
    <property type="entry name" value="HTH_ArsR_DNA-bd_dom"/>
</dbReference>
<gene>
    <name evidence="5" type="ORF">SAMN05216179_1108</name>
</gene>
<evidence type="ECO:0000256" key="3">
    <source>
        <dbReference type="ARBA" id="ARBA00023163"/>
    </source>
</evidence>
<feature type="domain" description="HTH arsR-type" evidence="4">
    <location>
        <begin position="1"/>
        <end position="89"/>
    </location>
</feature>
<dbReference type="PROSITE" id="PS50987">
    <property type="entry name" value="HTH_ARSR_2"/>
    <property type="match status" value="1"/>
</dbReference>
<dbReference type="Proteomes" id="UP000184184">
    <property type="component" value="Unassembled WGS sequence"/>
</dbReference>
<dbReference type="PANTHER" id="PTHR33154:SF33">
    <property type="entry name" value="TRANSCRIPTIONAL REPRESSOR SDPR"/>
    <property type="match status" value="1"/>
</dbReference>
<dbReference type="InterPro" id="IPR011991">
    <property type="entry name" value="ArsR-like_HTH"/>
</dbReference>
<dbReference type="InterPro" id="IPR036388">
    <property type="entry name" value="WH-like_DNA-bd_sf"/>
</dbReference>
<protein>
    <submittedName>
        <fullName evidence="5">DNA-binding transcriptional regulator, ArsR family</fullName>
    </submittedName>
</protein>
<dbReference type="InterPro" id="IPR036390">
    <property type="entry name" value="WH_DNA-bd_sf"/>
</dbReference>
<dbReference type="RefSeq" id="WP_073200348.1">
    <property type="nucleotide sequence ID" value="NZ_FRCZ01000001.1"/>
</dbReference>
<organism evidence="5 6">
    <name type="scientific">Gracilibacillus kekensis</name>
    <dbReference type="NCBI Taxonomy" id="1027249"/>
    <lineage>
        <taxon>Bacteria</taxon>
        <taxon>Bacillati</taxon>
        <taxon>Bacillota</taxon>
        <taxon>Bacilli</taxon>
        <taxon>Bacillales</taxon>
        <taxon>Bacillaceae</taxon>
        <taxon>Gracilibacillus</taxon>
    </lineage>
</organism>
<dbReference type="Gene3D" id="1.10.10.10">
    <property type="entry name" value="Winged helix-like DNA-binding domain superfamily/Winged helix DNA-binding domain"/>
    <property type="match status" value="1"/>
</dbReference>
<evidence type="ECO:0000256" key="1">
    <source>
        <dbReference type="ARBA" id="ARBA00023015"/>
    </source>
</evidence>
<proteinExistence type="predicted"/>
<dbReference type="AlphaFoldDB" id="A0A1M7LKN4"/>
<dbReference type="SUPFAM" id="SSF46785">
    <property type="entry name" value="Winged helix' DNA-binding domain"/>
    <property type="match status" value="1"/>
</dbReference>
<name>A0A1M7LKN4_9BACI</name>
<keyword evidence="2 5" id="KW-0238">DNA-binding</keyword>
<dbReference type="GO" id="GO:0003677">
    <property type="term" value="F:DNA binding"/>
    <property type="evidence" value="ECO:0007669"/>
    <property type="project" value="UniProtKB-KW"/>
</dbReference>
<dbReference type="PANTHER" id="PTHR33154">
    <property type="entry name" value="TRANSCRIPTIONAL REGULATOR, ARSR FAMILY"/>
    <property type="match status" value="1"/>
</dbReference>
<dbReference type="InterPro" id="IPR051081">
    <property type="entry name" value="HTH_MetalResp_TranReg"/>
</dbReference>